<comment type="cofactor">
    <cofactor evidence="1">
        <name>[4Fe-4S] cluster</name>
        <dbReference type="ChEBI" id="CHEBI:49883"/>
    </cofactor>
</comment>
<dbReference type="EMBL" id="AP027925">
    <property type="protein sequence ID" value="BED92895.1"/>
    <property type="molecule type" value="Genomic_DNA"/>
</dbReference>
<evidence type="ECO:0000259" key="7">
    <source>
        <dbReference type="PROSITE" id="PS51918"/>
    </source>
</evidence>
<dbReference type="InterPro" id="IPR023885">
    <property type="entry name" value="4Fe4S-binding_SPASM_dom"/>
</dbReference>
<keyword evidence="6" id="KW-0411">Iron-sulfur</keyword>
<dbReference type="InterPro" id="IPR000385">
    <property type="entry name" value="MoaA_NifB_PqqE_Fe-S-bd_CS"/>
</dbReference>
<name>A0AA48L1J7_9FIRM</name>
<keyword evidence="5" id="KW-0408">Iron</keyword>
<organism evidence="8">
    <name type="scientific">Candidatus Paraimprobicoccus trichonymphae</name>
    <dbReference type="NCBI Taxonomy" id="3033793"/>
    <lineage>
        <taxon>Bacteria</taxon>
        <taxon>Bacillati</taxon>
        <taxon>Bacillota</taxon>
        <taxon>Clostridia</taxon>
        <taxon>Candidatus Paraimprobicoccus</taxon>
    </lineage>
</organism>
<dbReference type="GO" id="GO:0051539">
    <property type="term" value="F:4 iron, 4 sulfur cluster binding"/>
    <property type="evidence" value="ECO:0007669"/>
    <property type="project" value="UniProtKB-KW"/>
</dbReference>
<accession>A0AA48L1J7</accession>
<dbReference type="AlphaFoldDB" id="A0AA48L1J7"/>
<dbReference type="SUPFAM" id="SSF102114">
    <property type="entry name" value="Radical SAM enzymes"/>
    <property type="match status" value="1"/>
</dbReference>
<dbReference type="InterPro" id="IPR013785">
    <property type="entry name" value="Aldolase_TIM"/>
</dbReference>
<dbReference type="NCBIfam" id="TIGR03974">
    <property type="entry name" value="rSAM_six_Cys"/>
    <property type="match status" value="1"/>
</dbReference>
<evidence type="ECO:0000256" key="2">
    <source>
        <dbReference type="ARBA" id="ARBA00022485"/>
    </source>
</evidence>
<dbReference type="SFLD" id="SFLDG01067">
    <property type="entry name" value="SPASM/twitch_domain_containing"/>
    <property type="match status" value="1"/>
</dbReference>
<dbReference type="SFLD" id="SFLDG01386">
    <property type="entry name" value="main_SPASM_domain-containing"/>
    <property type="match status" value="1"/>
</dbReference>
<dbReference type="InterPro" id="IPR058240">
    <property type="entry name" value="rSAM_sf"/>
</dbReference>
<keyword evidence="4" id="KW-0479">Metal-binding</keyword>
<reference evidence="8" key="1">
    <citation type="journal article" date="2023" name="ISME J.">
        <title>Emergence of putative energy parasites within Clostridia revealed by genome analysis of a novel endosymbiotic clade.</title>
        <authorList>
            <person name="Takahashi K."/>
            <person name="Kuwahara H."/>
            <person name="Horikawa Y."/>
            <person name="Izawa K."/>
            <person name="Kato D."/>
            <person name="Inagaki T."/>
            <person name="Yuki M."/>
            <person name="Ohkuma M."/>
            <person name="Hongoh Y."/>
        </authorList>
    </citation>
    <scope>NUCLEOTIDE SEQUENCE</scope>
    <source>
        <strain evidence="8">RsTa-C01</strain>
    </source>
</reference>
<dbReference type="Pfam" id="PF04055">
    <property type="entry name" value="Radical_SAM"/>
    <property type="match status" value="1"/>
</dbReference>
<dbReference type="InterPro" id="IPR024025">
    <property type="entry name" value="SCIFF_rSAM_maturase"/>
</dbReference>
<dbReference type="PROSITE" id="PS51918">
    <property type="entry name" value="RADICAL_SAM"/>
    <property type="match status" value="1"/>
</dbReference>
<evidence type="ECO:0000313" key="8">
    <source>
        <dbReference type="EMBL" id="BED92895.1"/>
    </source>
</evidence>
<dbReference type="PROSITE" id="PS01305">
    <property type="entry name" value="MOAA_NIFB_PQQE"/>
    <property type="match status" value="1"/>
</dbReference>
<dbReference type="SFLD" id="SFLDS00029">
    <property type="entry name" value="Radical_SAM"/>
    <property type="match status" value="1"/>
</dbReference>
<dbReference type="NCBIfam" id="TIGR04085">
    <property type="entry name" value="rSAM_more_4Fe4S"/>
    <property type="match status" value="1"/>
</dbReference>
<dbReference type="InterPro" id="IPR023867">
    <property type="entry name" value="Sulphatase_maturase_rSAM"/>
</dbReference>
<keyword evidence="3" id="KW-0949">S-adenosyl-L-methionine</keyword>
<keyword evidence="2" id="KW-0004">4Fe-4S</keyword>
<dbReference type="GO" id="GO:0046872">
    <property type="term" value="F:metal ion binding"/>
    <property type="evidence" value="ECO:0007669"/>
    <property type="project" value="UniProtKB-KW"/>
</dbReference>
<evidence type="ECO:0000256" key="3">
    <source>
        <dbReference type="ARBA" id="ARBA00022691"/>
    </source>
</evidence>
<evidence type="ECO:0000256" key="5">
    <source>
        <dbReference type="ARBA" id="ARBA00023004"/>
    </source>
</evidence>
<evidence type="ECO:0000256" key="4">
    <source>
        <dbReference type="ARBA" id="ARBA00022723"/>
    </source>
</evidence>
<dbReference type="CDD" id="cd01335">
    <property type="entry name" value="Radical_SAM"/>
    <property type="match status" value="1"/>
</dbReference>
<feature type="domain" description="Radical SAM core" evidence="7">
    <location>
        <begin position="92"/>
        <end position="328"/>
    </location>
</feature>
<dbReference type="PANTHER" id="PTHR43273">
    <property type="entry name" value="ANAEROBIC SULFATASE-MATURATING ENZYME HOMOLOG ASLB-RELATED"/>
    <property type="match status" value="1"/>
</dbReference>
<dbReference type="Proteomes" id="UP001335720">
    <property type="component" value="Chromosome"/>
</dbReference>
<dbReference type="InterPro" id="IPR047602">
    <property type="entry name" value="SPASM_CteB-like"/>
</dbReference>
<dbReference type="InterPro" id="IPR007197">
    <property type="entry name" value="rSAM"/>
</dbReference>
<protein>
    <submittedName>
        <fullName evidence="8">Thioether cross-link-forming SCIFF peptide maturase</fullName>
    </submittedName>
</protein>
<proteinExistence type="predicted"/>
<dbReference type="PANTHER" id="PTHR43273:SF8">
    <property type="entry name" value="RADICAL SAM DOMAIN PROTEIN"/>
    <property type="match status" value="1"/>
</dbReference>
<sequence length="458" mass="53598">MIHKYKLNNFNIVLDTNSGAIHCVDDVCYDILENMSGEDFKNKPSNLLLKKLLNKYDKNEIVESYNEICGLVENGQLFSQENEFYKKNFSFNFQITALCLNISHDCNLRCKYCFAYNGTFGSEKKLMDLNTAKKAVDFLIEKSGDMYNLEIDFFGGEPLLNFEVVKQTVYYAKNIGKKYNKKFKFTITTNGLLLNEDNIYFINEEFYNVVLSLDGRKSINDKFRITKLKEGSYDSIVPKFKKLVESRKDKECYVRATYTRYNLDFLQDILHIYNLGFENLSVEPVIADCNLDYSIGEENLEKILLEYENLANKIIEFEKESKKINFFLYNIDLENSPCKIKRLKSCSCGNEYVAITPQGDIFPCHQFVNYSEFKMGNLYSNNFNEDLKLKFSKITIYKKEKCESCWAKFYCTGGCNANNYMFNKNICKPYEISCKIQKKKLECAIMLKFFRNFNKISV</sequence>
<dbReference type="KEGG" id="ptrh:RsTaC01_0796"/>
<dbReference type="Gene3D" id="3.20.20.70">
    <property type="entry name" value="Aldolase class I"/>
    <property type="match status" value="1"/>
</dbReference>
<dbReference type="CDD" id="cd21124">
    <property type="entry name" value="SPASM_CteB-like"/>
    <property type="match status" value="1"/>
</dbReference>
<dbReference type="GO" id="GO:0016491">
    <property type="term" value="F:oxidoreductase activity"/>
    <property type="evidence" value="ECO:0007669"/>
    <property type="project" value="InterPro"/>
</dbReference>
<dbReference type="SFLD" id="SFLDG01384">
    <property type="entry name" value="thioether_bond_formation_requi"/>
    <property type="match status" value="1"/>
</dbReference>
<evidence type="ECO:0000256" key="1">
    <source>
        <dbReference type="ARBA" id="ARBA00001966"/>
    </source>
</evidence>
<gene>
    <name evidence="8" type="ORF">RsTaC01_0796</name>
</gene>
<evidence type="ECO:0000256" key="6">
    <source>
        <dbReference type="ARBA" id="ARBA00023014"/>
    </source>
</evidence>
<dbReference type="Pfam" id="PF13186">
    <property type="entry name" value="SPASM"/>
    <property type="match status" value="1"/>
</dbReference>